<accession>C0F039</accession>
<evidence type="ECO:0000313" key="3">
    <source>
        <dbReference type="Proteomes" id="UP000003174"/>
    </source>
</evidence>
<sequence length="51" mass="5586">MITEYPIEDLIIISGAREQKKRKPAYNKGNVGASKNAGQAFSTPRLSLPLL</sequence>
<dbReference type="EMBL" id="ACEP01000151">
    <property type="protein sequence ID" value="EEG35103.1"/>
    <property type="molecule type" value="Genomic_DNA"/>
</dbReference>
<reference evidence="2 3" key="1">
    <citation type="submission" date="2009-01" db="EMBL/GenBank/DDBJ databases">
        <authorList>
            <person name="Fulton L."/>
            <person name="Clifton S."/>
            <person name="Fulton B."/>
            <person name="Xu J."/>
            <person name="Minx P."/>
            <person name="Pepin K.H."/>
            <person name="Johnson M."/>
            <person name="Bhonagiri V."/>
            <person name="Nash W.E."/>
            <person name="Mardis E.R."/>
            <person name="Wilson R.K."/>
        </authorList>
    </citation>
    <scope>NUCLEOTIDE SEQUENCE [LARGE SCALE GENOMIC DNA]</scope>
    <source>
        <strain evidence="2 3">DSM 3353</strain>
    </source>
</reference>
<reference evidence="2 3" key="2">
    <citation type="submission" date="2009-02" db="EMBL/GenBank/DDBJ databases">
        <title>Draft genome sequence of Eubacterium hallii (DSM 3353).</title>
        <authorList>
            <person name="Sudarsanam P."/>
            <person name="Ley R."/>
            <person name="Guruge J."/>
            <person name="Turnbaugh P.J."/>
            <person name="Mahowald M."/>
            <person name="Liep D."/>
            <person name="Gordon J."/>
        </authorList>
    </citation>
    <scope>NUCLEOTIDE SEQUENCE [LARGE SCALE GENOMIC DNA]</scope>
    <source>
        <strain evidence="2 3">DSM 3353</strain>
    </source>
</reference>
<dbReference type="Proteomes" id="UP000003174">
    <property type="component" value="Unassembled WGS sequence"/>
</dbReference>
<gene>
    <name evidence="2" type="ORF">EUBHAL_03050</name>
</gene>
<feature type="region of interest" description="Disordered" evidence="1">
    <location>
        <begin position="19"/>
        <end position="51"/>
    </location>
</feature>
<dbReference type="AlphaFoldDB" id="C0F039"/>
<organism evidence="2 3">
    <name type="scientific">Anaerobutyricum hallii DSM 3353</name>
    <dbReference type="NCBI Taxonomy" id="411469"/>
    <lineage>
        <taxon>Bacteria</taxon>
        <taxon>Bacillati</taxon>
        <taxon>Bacillota</taxon>
        <taxon>Clostridia</taxon>
        <taxon>Lachnospirales</taxon>
        <taxon>Lachnospiraceae</taxon>
        <taxon>Anaerobutyricum</taxon>
    </lineage>
</organism>
<protein>
    <submittedName>
        <fullName evidence="2">Uncharacterized protein</fullName>
    </submittedName>
</protein>
<proteinExistence type="predicted"/>
<evidence type="ECO:0000313" key="2">
    <source>
        <dbReference type="EMBL" id="EEG35103.1"/>
    </source>
</evidence>
<comment type="caution">
    <text evidence="2">The sequence shown here is derived from an EMBL/GenBank/DDBJ whole genome shotgun (WGS) entry which is preliminary data.</text>
</comment>
<evidence type="ECO:0000256" key="1">
    <source>
        <dbReference type="SAM" id="MobiDB-lite"/>
    </source>
</evidence>
<feature type="compositionally biased region" description="Polar residues" evidence="1">
    <location>
        <begin position="36"/>
        <end position="45"/>
    </location>
</feature>
<name>C0F039_9FIRM</name>